<dbReference type="InterPro" id="IPR014710">
    <property type="entry name" value="RmlC-like_jellyroll"/>
</dbReference>
<dbReference type="GO" id="GO:0003700">
    <property type="term" value="F:DNA-binding transcription factor activity"/>
    <property type="evidence" value="ECO:0007669"/>
    <property type="project" value="InterPro"/>
</dbReference>
<dbReference type="SUPFAM" id="SSF51182">
    <property type="entry name" value="RmlC-like cupins"/>
    <property type="match status" value="1"/>
</dbReference>
<dbReference type="EMBL" id="JAJEPS010000008">
    <property type="protein sequence ID" value="MCC2126383.1"/>
    <property type="molecule type" value="Genomic_DNA"/>
</dbReference>
<keyword evidence="2" id="KW-0238">DNA-binding</keyword>
<reference evidence="5 6" key="1">
    <citation type="submission" date="2021-10" db="EMBL/GenBank/DDBJ databases">
        <title>Anaerobic single-cell dispensing facilitates the cultivation of human gut bacteria.</title>
        <authorList>
            <person name="Afrizal A."/>
        </authorList>
    </citation>
    <scope>NUCLEOTIDE SEQUENCE [LARGE SCALE GENOMIC DNA]</scope>
    <source>
        <strain evidence="5 6">CLA-AA-H276</strain>
    </source>
</reference>
<evidence type="ECO:0000313" key="5">
    <source>
        <dbReference type="EMBL" id="MCC2126383.1"/>
    </source>
</evidence>
<evidence type="ECO:0000256" key="2">
    <source>
        <dbReference type="ARBA" id="ARBA00023125"/>
    </source>
</evidence>
<dbReference type="SUPFAM" id="SSF46689">
    <property type="entry name" value="Homeodomain-like"/>
    <property type="match status" value="2"/>
</dbReference>
<dbReference type="PANTHER" id="PTHR43280">
    <property type="entry name" value="ARAC-FAMILY TRANSCRIPTIONAL REGULATOR"/>
    <property type="match status" value="1"/>
</dbReference>
<dbReference type="Pfam" id="PF02311">
    <property type="entry name" value="AraC_binding"/>
    <property type="match status" value="1"/>
</dbReference>
<keyword evidence="3" id="KW-0804">Transcription</keyword>
<keyword evidence="6" id="KW-1185">Reference proteome</keyword>
<dbReference type="Gene3D" id="1.10.10.60">
    <property type="entry name" value="Homeodomain-like"/>
    <property type="match status" value="2"/>
</dbReference>
<dbReference type="InterPro" id="IPR020449">
    <property type="entry name" value="Tscrpt_reg_AraC-type_HTH"/>
</dbReference>
<evidence type="ECO:0000256" key="1">
    <source>
        <dbReference type="ARBA" id="ARBA00023015"/>
    </source>
</evidence>
<dbReference type="InterPro" id="IPR018060">
    <property type="entry name" value="HTH_AraC"/>
</dbReference>
<organism evidence="5 6">
    <name type="scientific">Hominiventricola filiformis</name>
    <dbReference type="NCBI Taxonomy" id="2885352"/>
    <lineage>
        <taxon>Bacteria</taxon>
        <taxon>Bacillati</taxon>
        <taxon>Bacillota</taxon>
        <taxon>Clostridia</taxon>
        <taxon>Lachnospirales</taxon>
        <taxon>Lachnospiraceae</taxon>
        <taxon>Hominiventricola</taxon>
    </lineage>
</organism>
<feature type="domain" description="HTH araC/xylS-type" evidence="4">
    <location>
        <begin position="186"/>
        <end position="283"/>
    </location>
</feature>
<protein>
    <submittedName>
        <fullName evidence="5">AraC family transcriptional regulator</fullName>
    </submittedName>
</protein>
<evidence type="ECO:0000259" key="4">
    <source>
        <dbReference type="PROSITE" id="PS01124"/>
    </source>
</evidence>
<name>A0AAE3AAF0_9FIRM</name>
<comment type="caution">
    <text evidence="5">The sequence shown here is derived from an EMBL/GenBank/DDBJ whole genome shotgun (WGS) entry which is preliminary data.</text>
</comment>
<dbReference type="Proteomes" id="UP001198220">
    <property type="component" value="Unassembled WGS sequence"/>
</dbReference>
<dbReference type="Gene3D" id="2.60.120.10">
    <property type="entry name" value="Jelly Rolls"/>
    <property type="match status" value="1"/>
</dbReference>
<dbReference type="Pfam" id="PF12833">
    <property type="entry name" value="HTH_18"/>
    <property type="match status" value="1"/>
</dbReference>
<dbReference type="InterPro" id="IPR018062">
    <property type="entry name" value="HTH_AraC-typ_CS"/>
</dbReference>
<dbReference type="InterPro" id="IPR009057">
    <property type="entry name" value="Homeodomain-like_sf"/>
</dbReference>
<dbReference type="PANTHER" id="PTHR43280:SF34">
    <property type="entry name" value="ARAC-FAMILY TRANSCRIPTIONAL REGULATOR"/>
    <property type="match status" value="1"/>
</dbReference>
<dbReference type="InterPro" id="IPR003313">
    <property type="entry name" value="AraC-bd"/>
</dbReference>
<dbReference type="InterPro" id="IPR011051">
    <property type="entry name" value="RmlC_Cupin_sf"/>
</dbReference>
<dbReference type="RefSeq" id="WP_118770738.1">
    <property type="nucleotide sequence ID" value="NZ_JAJEPS010000008.1"/>
</dbReference>
<dbReference type="PRINTS" id="PR00032">
    <property type="entry name" value="HTHARAC"/>
</dbReference>
<keyword evidence="1" id="KW-0805">Transcription regulation</keyword>
<dbReference type="SMART" id="SM00342">
    <property type="entry name" value="HTH_ARAC"/>
    <property type="match status" value="1"/>
</dbReference>
<accession>A0AAE3AAF0</accession>
<dbReference type="AlphaFoldDB" id="A0AAE3AAF0"/>
<dbReference type="PROSITE" id="PS01124">
    <property type="entry name" value="HTH_ARAC_FAMILY_2"/>
    <property type="match status" value="1"/>
</dbReference>
<dbReference type="GO" id="GO:0043565">
    <property type="term" value="F:sequence-specific DNA binding"/>
    <property type="evidence" value="ECO:0007669"/>
    <property type="project" value="InterPro"/>
</dbReference>
<evidence type="ECO:0000313" key="6">
    <source>
        <dbReference type="Proteomes" id="UP001198220"/>
    </source>
</evidence>
<gene>
    <name evidence="5" type="ORF">LKD36_09330</name>
</gene>
<evidence type="ECO:0000256" key="3">
    <source>
        <dbReference type="ARBA" id="ARBA00023163"/>
    </source>
</evidence>
<sequence length="291" mass="34544">MIIKAYPRTHYEEFKKYGYRIMLFERLITHLTDYHYHDYYELSIVLSCKNVVYLCNDTEYQIKEGDIVFSNVFEPHCYREVGTDAYCERFNLGIEFTRLMQFSTKGINLSSMFQQCNASYPIIRLPFKSMVKYYELIDVYKKKELKYSSELVQRGLVQLFLAYIYEDARPYIEVDTKNSESVQTVTVIIEYIQKHLSENITLAELAKEANYSISYICSAFRSVMNKTINNYIKEKRLDLAVQYLKADIPITEAAEQAGFNNYSYFYKTFKSVYGISPVEYRNRTLQENDER</sequence>
<proteinExistence type="predicted"/>
<dbReference type="PROSITE" id="PS00041">
    <property type="entry name" value="HTH_ARAC_FAMILY_1"/>
    <property type="match status" value="1"/>
</dbReference>